<feature type="compositionally biased region" description="Low complexity" evidence="1">
    <location>
        <begin position="7"/>
        <end position="49"/>
    </location>
</feature>
<protein>
    <submittedName>
        <fullName evidence="2">Uncharacterized protein</fullName>
    </submittedName>
</protein>
<accession>A0A8T0NRX4</accession>
<dbReference type="EMBL" id="CM029053">
    <property type="protein sequence ID" value="KAG2552043.1"/>
    <property type="molecule type" value="Genomic_DNA"/>
</dbReference>
<feature type="region of interest" description="Disordered" evidence="1">
    <location>
        <begin position="60"/>
        <end position="79"/>
    </location>
</feature>
<dbReference type="Proteomes" id="UP000823388">
    <property type="component" value="Chromosome 9K"/>
</dbReference>
<feature type="region of interest" description="Disordered" evidence="1">
    <location>
        <begin position="1"/>
        <end position="50"/>
    </location>
</feature>
<evidence type="ECO:0000313" key="3">
    <source>
        <dbReference type="Proteomes" id="UP000823388"/>
    </source>
</evidence>
<feature type="compositionally biased region" description="Pro residues" evidence="1">
    <location>
        <begin position="65"/>
        <end position="74"/>
    </location>
</feature>
<sequence length="226" mass="22851">MIKSKRSSSASPRKSPSSSSAPPSSPSAGSASSPTPASAAGSGSSTARPRCWGFSAATTVHPASSLPPPPPWPTPSAAIGAPWTRATAASSSAPLPGIVSCSAVRGTTSSSGTPSRATTTGFPSLRSTCIRTRTRSDSTGLRRCYVPRRRAAATTLTATAATSSLSSCAPAQGRRSPASTRRRLVHGAGQPLLSFAVTASIWLCPVPLWGMHSTSCLVTMGRATKS</sequence>
<keyword evidence="3" id="KW-1185">Reference proteome</keyword>
<reference evidence="2" key="1">
    <citation type="submission" date="2020-05" db="EMBL/GenBank/DDBJ databases">
        <title>WGS assembly of Panicum virgatum.</title>
        <authorList>
            <person name="Lovell J.T."/>
            <person name="Jenkins J."/>
            <person name="Shu S."/>
            <person name="Juenger T.E."/>
            <person name="Schmutz J."/>
        </authorList>
    </citation>
    <scope>NUCLEOTIDE SEQUENCE</scope>
    <source>
        <strain evidence="2">AP13</strain>
    </source>
</reference>
<evidence type="ECO:0000256" key="1">
    <source>
        <dbReference type="SAM" id="MobiDB-lite"/>
    </source>
</evidence>
<dbReference type="AlphaFoldDB" id="A0A8T0NRX4"/>
<evidence type="ECO:0000313" key="2">
    <source>
        <dbReference type="EMBL" id="KAG2552043.1"/>
    </source>
</evidence>
<gene>
    <name evidence="2" type="ORF">PVAP13_9KG437885</name>
</gene>
<organism evidence="2 3">
    <name type="scientific">Panicum virgatum</name>
    <name type="common">Blackwell switchgrass</name>
    <dbReference type="NCBI Taxonomy" id="38727"/>
    <lineage>
        <taxon>Eukaryota</taxon>
        <taxon>Viridiplantae</taxon>
        <taxon>Streptophyta</taxon>
        <taxon>Embryophyta</taxon>
        <taxon>Tracheophyta</taxon>
        <taxon>Spermatophyta</taxon>
        <taxon>Magnoliopsida</taxon>
        <taxon>Liliopsida</taxon>
        <taxon>Poales</taxon>
        <taxon>Poaceae</taxon>
        <taxon>PACMAD clade</taxon>
        <taxon>Panicoideae</taxon>
        <taxon>Panicodae</taxon>
        <taxon>Paniceae</taxon>
        <taxon>Panicinae</taxon>
        <taxon>Panicum</taxon>
        <taxon>Panicum sect. Hiantes</taxon>
    </lineage>
</organism>
<comment type="caution">
    <text evidence="2">The sequence shown here is derived from an EMBL/GenBank/DDBJ whole genome shotgun (WGS) entry which is preliminary data.</text>
</comment>
<name>A0A8T0NRX4_PANVG</name>
<proteinExistence type="predicted"/>